<dbReference type="InterPro" id="IPR005495">
    <property type="entry name" value="LptG/LptF_permease"/>
</dbReference>
<proteinExistence type="predicted"/>
<feature type="transmembrane region" description="Helical" evidence="6">
    <location>
        <begin position="20"/>
        <end position="40"/>
    </location>
</feature>
<evidence type="ECO:0000313" key="7">
    <source>
        <dbReference type="EMBL" id="GAG32000.1"/>
    </source>
</evidence>
<evidence type="ECO:0000256" key="1">
    <source>
        <dbReference type="ARBA" id="ARBA00004651"/>
    </source>
</evidence>
<keyword evidence="3 6" id="KW-0812">Transmembrane</keyword>
<protein>
    <recommendedName>
        <fullName evidence="8">LptF/LptG family permease</fullName>
    </recommendedName>
</protein>
<keyword evidence="4 6" id="KW-1133">Transmembrane helix</keyword>
<keyword evidence="5 6" id="KW-0472">Membrane</keyword>
<evidence type="ECO:0000256" key="3">
    <source>
        <dbReference type="ARBA" id="ARBA00022692"/>
    </source>
</evidence>
<reference evidence="7" key="1">
    <citation type="journal article" date="2014" name="Front. Microbiol.">
        <title>High frequency of phylogenetically diverse reductive dehalogenase-homologous genes in deep subseafloor sedimentary metagenomes.</title>
        <authorList>
            <person name="Kawai M."/>
            <person name="Futagami T."/>
            <person name="Toyoda A."/>
            <person name="Takaki Y."/>
            <person name="Nishi S."/>
            <person name="Hori S."/>
            <person name="Arai W."/>
            <person name="Tsubouchi T."/>
            <person name="Morono Y."/>
            <person name="Uchiyama I."/>
            <person name="Ito T."/>
            <person name="Fujiyama A."/>
            <person name="Inagaki F."/>
            <person name="Takami H."/>
        </authorList>
    </citation>
    <scope>NUCLEOTIDE SEQUENCE</scope>
    <source>
        <strain evidence="7">Expedition CK06-06</strain>
    </source>
</reference>
<gene>
    <name evidence="7" type="ORF">S01H1_66613</name>
</gene>
<evidence type="ECO:0000256" key="5">
    <source>
        <dbReference type="ARBA" id="ARBA00023136"/>
    </source>
</evidence>
<keyword evidence="2" id="KW-1003">Cell membrane</keyword>
<evidence type="ECO:0000256" key="2">
    <source>
        <dbReference type="ARBA" id="ARBA00022475"/>
    </source>
</evidence>
<feature type="non-terminal residue" evidence="7">
    <location>
        <position position="70"/>
    </location>
</feature>
<sequence>MRTFDIMFKLLDRYVLTRFLSILMGAMVAFITVFLVVDVVENMDKFIDAKMPRQAMVAYYLYTLPWFVSI</sequence>
<dbReference type="AlphaFoldDB" id="X0WN14"/>
<dbReference type="GO" id="GO:0005886">
    <property type="term" value="C:plasma membrane"/>
    <property type="evidence" value="ECO:0007669"/>
    <property type="project" value="UniProtKB-SubCell"/>
</dbReference>
<evidence type="ECO:0000256" key="4">
    <source>
        <dbReference type="ARBA" id="ARBA00022989"/>
    </source>
</evidence>
<evidence type="ECO:0000256" key="6">
    <source>
        <dbReference type="SAM" id="Phobius"/>
    </source>
</evidence>
<organism evidence="7">
    <name type="scientific">marine sediment metagenome</name>
    <dbReference type="NCBI Taxonomy" id="412755"/>
    <lineage>
        <taxon>unclassified sequences</taxon>
        <taxon>metagenomes</taxon>
        <taxon>ecological metagenomes</taxon>
    </lineage>
</organism>
<name>X0WN14_9ZZZZ</name>
<comment type="subcellular location">
    <subcellularLocation>
        <location evidence="1">Cell membrane</location>
        <topology evidence="1">Multi-pass membrane protein</topology>
    </subcellularLocation>
</comment>
<comment type="caution">
    <text evidence="7">The sequence shown here is derived from an EMBL/GenBank/DDBJ whole genome shotgun (WGS) entry which is preliminary data.</text>
</comment>
<accession>X0WN14</accession>
<dbReference type="Pfam" id="PF03739">
    <property type="entry name" value="LptF_LptG"/>
    <property type="match status" value="1"/>
</dbReference>
<dbReference type="EMBL" id="BARS01044054">
    <property type="protein sequence ID" value="GAG32000.1"/>
    <property type="molecule type" value="Genomic_DNA"/>
</dbReference>
<evidence type="ECO:0008006" key="8">
    <source>
        <dbReference type="Google" id="ProtNLM"/>
    </source>
</evidence>